<dbReference type="PATRIC" id="fig|1125699.3.peg.1919"/>
<dbReference type="PANTHER" id="PTHR43384:SF4">
    <property type="entry name" value="CELLULOSE BIOSYNTHESIS PROTEIN BCSQ-RELATED"/>
    <property type="match status" value="1"/>
</dbReference>
<protein>
    <recommendedName>
        <fullName evidence="3">CobQ/CobB/MinD/ParA nucleotide binding domain-containing protein</fullName>
    </recommendedName>
</protein>
<dbReference type="Pfam" id="PF01656">
    <property type="entry name" value="CbiA"/>
    <property type="match status" value="1"/>
</dbReference>
<dbReference type="GO" id="GO:0016887">
    <property type="term" value="F:ATP hydrolysis activity"/>
    <property type="evidence" value="ECO:0007669"/>
    <property type="project" value="TreeGrafter"/>
</dbReference>
<dbReference type="SUPFAM" id="SSF52540">
    <property type="entry name" value="P-loop containing nucleoside triphosphate hydrolases"/>
    <property type="match status" value="1"/>
</dbReference>
<dbReference type="EMBL" id="ATFF01000006">
    <property type="protein sequence ID" value="EPF31550.1"/>
    <property type="molecule type" value="Genomic_DNA"/>
</dbReference>
<keyword evidence="2" id="KW-0067">ATP-binding</keyword>
<reference evidence="4 5" key="1">
    <citation type="submission" date="2013-04" db="EMBL/GenBank/DDBJ databases">
        <title>The Genome Sequence of Treponema maltophilum ATCC 51939.</title>
        <authorList>
            <consortium name="The Broad Institute Genomics Platform"/>
            <person name="Earl A."/>
            <person name="Ward D."/>
            <person name="Feldgarden M."/>
            <person name="Gevers D."/>
            <person name="Leonetti C."/>
            <person name="Blanton J.M."/>
            <person name="Dewhirst F.E."/>
            <person name="Izard J."/>
            <person name="Walker B."/>
            <person name="Young S."/>
            <person name="Zeng Q."/>
            <person name="Gargeya S."/>
            <person name="Fitzgerald M."/>
            <person name="Haas B."/>
            <person name="Abouelleil A."/>
            <person name="Allen A.W."/>
            <person name="Alvarado L."/>
            <person name="Arachchi H.M."/>
            <person name="Berlin A.M."/>
            <person name="Chapman S.B."/>
            <person name="Gainer-Dewar J."/>
            <person name="Goldberg J."/>
            <person name="Griggs A."/>
            <person name="Gujja S."/>
            <person name="Hansen M."/>
            <person name="Howarth C."/>
            <person name="Imamovic A."/>
            <person name="Ireland A."/>
            <person name="Larimer J."/>
            <person name="McCowan C."/>
            <person name="Murphy C."/>
            <person name="Pearson M."/>
            <person name="Poon T.W."/>
            <person name="Priest M."/>
            <person name="Roberts A."/>
            <person name="Saif S."/>
            <person name="Shea T."/>
            <person name="Sisk P."/>
            <person name="Sykes S."/>
            <person name="Wortman J."/>
            <person name="Nusbaum C."/>
            <person name="Birren B."/>
        </authorList>
    </citation>
    <scope>NUCLEOTIDE SEQUENCE [LARGE SCALE GENOMIC DNA]</scope>
    <source>
        <strain evidence="4 5">ATCC 51939</strain>
    </source>
</reference>
<dbReference type="PANTHER" id="PTHR43384">
    <property type="entry name" value="SEPTUM SITE-DETERMINING PROTEIN MIND HOMOLOG, CHLOROPLASTIC-RELATED"/>
    <property type="match status" value="1"/>
</dbReference>
<dbReference type="eggNOG" id="COG0455">
    <property type="taxonomic scope" value="Bacteria"/>
</dbReference>
<evidence type="ECO:0000313" key="4">
    <source>
        <dbReference type="EMBL" id="EPF31550.1"/>
    </source>
</evidence>
<keyword evidence="5" id="KW-1185">Reference proteome</keyword>
<evidence type="ECO:0000256" key="2">
    <source>
        <dbReference type="ARBA" id="ARBA00022840"/>
    </source>
</evidence>
<name>S3K212_TREMA</name>
<dbReference type="InterPro" id="IPR027417">
    <property type="entry name" value="P-loop_NTPase"/>
</dbReference>
<comment type="caution">
    <text evidence="4">The sequence shown here is derived from an EMBL/GenBank/DDBJ whole genome shotgun (WGS) entry which is preliminary data.</text>
</comment>
<keyword evidence="1" id="KW-0547">Nucleotide-binding</keyword>
<accession>S3K212</accession>
<evidence type="ECO:0000259" key="3">
    <source>
        <dbReference type="Pfam" id="PF01656"/>
    </source>
</evidence>
<evidence type="ECO:0000256" key="1">
    <source>
        <dbReference type="ARBA" id="ARBA00022741"/>
    </source>
</evidence>
<dbReference type="RefSeq" id="WP_016526159.1">
    <property type="nucleotide sequence ID" value="NZ_KE332518.1"/>
</dbReference>
<organism evidence="4 5">
    <name type="scientific">Treponema maltophilum ATCC 51939</name>
    <dbReference type="NCBI Taxonomy" id="1125699"/>
    <lineage>
        <taxon>Bacteria</taxon>
        <taxon>Pseudomonadati</taxon>
        <taxon>Spirochaetota</taxon>
        <taxon>Spirochaetia</taxon>
        <taxon>Spirochaetales</taxon>
        <taxon>Treponemataceae</taxon>
        <taxon>Treponema</taxon>
    </lineage>
</organism>
<dbReference type="GO" id="GO:0051782">
    <property type="term" value="P:negative regulation of cell division"/>
    <property type="evidence" value="ECO:0007669"/>
    <property type="project" value="TreeGrafter"/>
</dbReference>
<feature type="domain" description="CobQ/CobB/MinD/ParA nucleotide binding" evidence="3">
    <location>
        <begin position="6"/>
        <end position="206"/>
    </location>
</feature>
<dbReference type="Gene3D" id="3.40.50.300">
    <property type="entry name" value="P-loop containing nucleotide triphosphate hydrolases"/>
    <property type="match status" value="2"/>
</dbReference>
<dbReference type="STRING" id="1125699.HMPREF9194_01901"/>
<dbReference type="InterPro" id="IPR050625">
    <property type="entry name" value="ParA/MinD_ATPase"/>
</dbReference>
<dbReference type="HOGENOM" id="CLU_037612_0_2_12"/>
<dbReference type="GO" id="GO:0009898">
    <property type="term" value="C:cytoplasmic side of plasma membrane"/>
    <property type="evidence" value="ECO:0007669"/>
    <property type="project" value="TreeGrafter"/>
</dbReference>
<dbReference type="GO" id="GO:0005524">
    <property type="term" value="F:ATP binding"/>
    <property type="evidence" value="ECO:0007669"/>
    <property type="project" value="UniProtKB-KW"/>
</dbReference>
<evidence type="ECO:0000313" key="5">
    <source>
        <dbReference type="Proteomes" id="UP000014541"/>
    </source>
</evidence>
<sequence length="377" mass="41655">MQIIPVASGKGGVGKSLLSANLAVTLGKAGKDVILADLDLGASNLHLAIGQQAPKKGLGTFLSGASDFEEIIMPSGYKNVRFIAGDSEIPGLTALSLSQKNTLIKKFQHIETDYLILDLGAGTHLTILDMFLLSPQGILVTAPTVTATLNGYLFLKNVLFRLMYNSFKKNSKAYQYLEQLKSDASSLQRLYIPKLTETIIRLDPKSAEVFIKRIQKFKPRLVMNMIENPKDADRAMKIRRSCTEYLGLTMDYLGVVYRDPMQDVALSSRLPITVYKPQSILSQSIYRIADKIMQSEDLNFDDAGLPADSFDLVGTEAEEDYEAKMSYVEDLIGSGALTTAELADTIKAQQYEITQLRKENVLLKSKIVKAHAQGFRL</sequence>
<dbReference type="AlphaFoldDB" id="S3K212"/>
<dbReference type="GO" id="GO:0005829">
    <property type="term" value="C:cytosol"/>
    <property type="evidence" value="ECO:0007669"/>
    <property type="project" value="TreeGrafter"/>
</dbReference>
<dbReference type="OrthoDB" id="9773088at2"/>
<proteinExistence type="predicted"/>
<dbReference type="Proteomes" id="UP000014541">
    <property type="component" value="Unassembled WGS sequence"/>
</dbReference>
<gene>
    <name evidence="4" type="ORF">HMPREF9194_01901</name>
</gene>
<dbReference type="InterPro" id="IPR002586">
    <property type="entry name" value="CobQ/CobB/MinD/ParA_Nub-bd_dom"/>
</dbReference>